<name>A0A7C4LMY0_9PLAN</name>
<accession>A0A7C4LMY0</accession>
<protein>
    <submittedName>
        <fullName evidence="1">Uncharacterized protein</fullName>
    </submittedName>
</protein>
<gene>
    <name evidence="1" type="ORF">ENS64_14925</name>
</gene>
<evidence type="ECO:0000313" key="1">
    <source>
        <dbReference type="EMBL" id="HGT40536.1"/>
    </source>
</evidence>
<proteinExistence type="predicted"/>
<sequence>MSALEAAACPSRDARGWSRRLTRWQGGLVWWIGLAIGIGCASRPEAPRLSDAPVYRNSREGFRFLVPDGWIQTASSNLPAGDLDGEIFLVRYNVQSRQAGASLQVLCAQQRDPRDLRTYHAGPSFGVRQWEPVGAGETVEIGGKTGERHQYQSGAHRKEVVCFRRGERVYSFVGLYRADDAIAQQQIQRAVRSIVWEH</sequence>
<dbReference type="EMBL" id="DSVQ01000018">
    <property type="protein sequence ID" value="HGT40536.1"/>
    <property type="molecule type" value="Genomic_DNA"/>
</dbReference>
<dbReference type="AlphaFoldDB" id="A0A7C4LMY0"/>
<comment type="caution">
    <text evidence="1">The sequence shown here is derived from an EMBL/GenBank/DDBJ whole genome shotgun (WGS) entry which is preliminary data.</text>
</comment>
<reference evidence="1" key="1">
    <citation type="journal article" date="2020" name="mSystems">
        <title>Genome- and Community-Level Interaction Insights into Carbon Utilization and Element Cycling Functions of Hydrothermarchaeota in Hydrothermal Sediment.</title>
        <authorList>
            <person name="Zhou Z."/>
            <person name="Liu Y."/>
            <person name="Xu W."/>
            <person name="Pan J."/>
            <person name="Luo Z.H."/>
            <person name="Li M."/>
        </authorList>
    </citation>
    <scope>NUCLEOTIDE SEQUENCE [LARGE SCALE GENOMIC DNA]</scope>
    <source>
        <strain evidence="1">SpSt-508</strain>
    </source>
</reference>
<organism evidence="1">
    <name type="scientific">Schlesneria paludicola</name>
    <dbReference type="NCBI Taxonomy" id="360056"/>
    <lineage>
        <taxon>Bacteria</taxon>
        <taxon>Pseudomonadati</taxon>
        <taxon>Planctomycetota</taxon>
        <taxon>Planctomycetia</taxon>
        <taxon>Planctomycetales</taxon>
        <taxon>Planctomycetaceae</taxon>
        <taxon>Schlesneria</taxon>
    </lineage>
</organism>